<evidence type="ECO:0000256" key="5">
    <source>
        <dbReference type="ARBA" id="ARBA00022840"/>
    </source>
</evidence>
<keyword evidence="3" id="KW-0547">Nucleotide-binding</keyword>
<dbReference type="CDD" id="cd01167">
    <property type="entry name" value="bac_FRK"/>
    <property type="match status" value="1"/>
</dbReference>
<dbReference type="EMBL" id="BAABHF010000046">
    <property type="protein sequence ID" value="GAA4512435.1"/>
    <property type="molecule type" value="Genomic_DNA"/>
</dbReference>
<name>A0ABP8QXD6_9ACTN</name>
<dbReference type="RefSeq" id="WP_345472643.1">
    <property type="nucleotide sequence ID" value="NZ_BAABHF010000046.1"/>
</dbReference>
<dbReference type="GO" id="GO:0016301">
    <property type="term" value="F:kinase activity"/>
    <property type="evidence" value="ECO:0007669"/>
    <property type="project" value="UniProtKB-KW"/>
</dbReference>
<comment type="caution">
    <text evidence="8">The sequence shown here is derived from an EMBL/GenBank/DDBJ whole genome shotgun (WGS) entry which is preliminary data.</text>
</comment>
<evidence type="ECO:0000256" key="3">
    <source>
        <dbReference type="ARBA" id="ARBA00022741"/>
    </source>
</evidence>
<dbReference type="InterPro" id="IPR050306">
    <property type="entry name" value="PfkB_Carbo_kinase"/>
</dbReference>
<gene>
    <name evidence="8" type="ORF">GCM10023191_078170</name>
</gene>
<comment type="similarity">
    <text evidence="1">Belongs to the carbohydrate kinase PfkB family.</text>
</comment>
<evidence type="ECO:0000256" key="4">
    <source>
        <dbReference type="ARBA" id="ARBA00022777"/>
    </source>
</evidence>
<keyword evidence="5" id="KW-0067">ATP-binding</keyword>
<dbReference type="Proteomes" id="UP001500503">
    <property type="component" value="Unassembled WGS sequence"/>
</dbReference>
<keyword evidence="4 8" id="KW-0418">Kinase</keyword>
<dbReference type="SUPFAM" id="SSF53613">
    <property type="entry name" value="Ribokinase-like"/>
    <property type="match status" value="1"/>
</dbReference>
<accession>A0ABP8QXD6</accession>
<evidence type="ECO:0000256" key="1">
    <source>
        <dbReference type="ARBA" id="ARBA00010688"/>
    </source>
</evidence>
<evidence type="ECO:0000313" key="9">
    <source>
        <dbReference type="Proteomes" id="UP001500503"/>
    </source>
</evidence>
<keyword evidence="2" id="KW-0808">Transferase</keyword>
<evidence type="ECO:0000313" key="8">
    <source>
        <dbReference type="EMBL" id="GAA4512435.1"/>
    </source>
</evidence>
<feature type="region of interest" description="Disordered" evidence="6">
    <location>
        <begin position="305"/>
        <end position="333"/>
    </location>
</feature>
<protein>
    <submittedName>
        <fullName evidence="8">Carbohydrate kinase</fullName>
    </submittedName>
</protein>
<evidence type="ECO:0000259" key="7">
    <source>
        <dbReference type="Pfam" id="PF00294"/>
    </source>
</evidence>
<dbReference type="Pfam" id="PF00294">
    <property type="entry name" value="PfkB"/>
    <property type="match status" value="1"/>
</dbReference>
<keyword evidence="9" id="KW-1185">Reference proteome</keyword>
<dbReference type="PROSITE" id="PS00584">
    <property type="entry name" value="PFKB_KINASES_2"/>
    <property type="match status" value="1"/>
</dbReference>
<dbReference type="InterPro" id="IPR029056">
    <property type="entry name" value="Ribokinase-like"/>
</dbReference>
<sequence>MTPIPLGAGDETTRRPPAIVVIGESVVDVVADPAGTRSVTPGGSSLNVAVALGRLTVPVQFVTALGSDGHGDQILAHLHDAGAEVVSAGPVGAGTPVATAKLAADGSAAYDLDFTWNLRADVPVAEAGLLHAGSLALFLEPGAGRVRQILTAARRRGAVVSIDPNIRPSLLPPRQEVRRLFEDLFAHADIVKLSDEDASWLYPGLSPGELVGKLLGLGVSLVGLTAGADGSLLASGGRRVRVPSAPARVVDTIGAGDAYTAGLLYKILELDLTNTLRGPGGLPDDTLRTIGAFAALTAGITVTRRGADPPRLSQLGPAVPHPGRPASTALETR</sequence>
<evidence type="ECO:0000256" key="2">
    <source>
        <dbReference type="ARBA" id="ARBA00022679"/>
    </source>
</evidence>
<dbReference type="InterPro" id="IPR011611">
    <property type="entry name" value="PfkB_dom"/>
</dbReference>
<reference evidence="9" key="1">
    <citation type="journal article" date="2019" name="Int. J. Syst. Evol. Microbiol.">
        <title>The Global Catalogue of Microorganisms (GCM) 10K type strain sequencing project: providing services to taxonomists for standard genome sequencing and annotation.</title>
        <authorList>
            <consortium name="The Broad Institute Genomics Platform"/>
            <consortium name="The Broad Institute Genome Sequencing Center for Infectious Disease"/>
            <person name="Wu L."/>
            <person name="Ma J."/>
        </authorList>
    </citation>
    <scope>NUCLEOTIDE SEQUENCE [LARGE SCALE GENOMIC DNA]</scope>
    <source>
        <strain evidence="9">JCM 17933</strain>
    </source>
</reference>
<dbReference type="PANTHER" id="PTHR43085:SF1">
    <property type="entry name" value="PSEUDOURIDINE KINASE-RELATED"/>
    <property type="match status" value="1"/>
</dbReference>
<feature type="domain" description="Carbohydrate kinase PfkB" evidence="7">
    <location>
        <begin position="19"/>
        <end position="310"/>
    </location>
</feature>
<dbReference type="Gene3D" id="3.40.1190.20">
    <property type="match status" value="1"/>
</dbReference>
<evidence type="ECO:0000256" key="6">
    <source>
        <dbReference type="SAM" id="MobiDB-lite"/>
    </source>
</evidence>
<dbReference type="InterPro" id="IPR002173">
    <property type="entry name" value="Carboh/pur_kinase_PfkB_CS"/>
</dbReference>
<organism evidence="8 9">
    <name type="scientific">Actinoallomurus oryzae</name>
    <dbReference type="NCBI Taxonomy" id="502180"/>
    <lineage>
        <taxon>Bacteria</taxon>
        <taxon>Bacillati</taxon>
        <taxon>Actinomycetota</taxon>
        <taxon>Actinomycetes</taxon>
        <taxon>Streptosporangiales</taxon>
        <taxon>Thermomonosporaceae</taxon>
        <taxon>Actinoallomurus</taxon>
    </lineage>
</organism>
<dbReference type="PANTHER" id="PTHR43085">
    <property type="entry name" value="HEXOKINASE FAMILY MEMBER"/>
    <property type="match status" value="1"/>
</dbReference>
<proteinExistence type="inferred from homology"/>